<dbReference type="Pfam" id="PF00793">
    <property type="entry name" value="DAHP_synth_1"/>
    <property type="match status" value="1"/>
</dbReference>
<keyword evidence="4 8" id="KW-0028">Amino-acid biosynthesis</keyword>
<dbReference type="EC" id="2.5.1.54" evidence="8"/>
<dbReference type="PANTHER" id="PTHR21225:SF12">
    <property type="entry name" value="PHOSPHO-2-DEHYDRO-3-DEOXYHEPTONATE ALDOLASE, TYROSINE-INHIBITED"/>
    <property type="match status" value="1"/>
</dbReference>
<evidence type="ECO:0000256" key="4">
    <source>
        <dbReference type="ARBA" id="ARBA00022605"/>
    </source>
</evidence>
<evidence type="ECO:0000256" key="3">
    <source>
        <dbReference type="ARBA" id="ARBA00007985"/>
    </source>
</evidence>
<dbReference type="InterPro" id="IPR013785">
    <property type="entry name" value="Aldolase_TIM"/>
</dbReference>
<dbReference type="OrthoDB" id="9807331at2"/>
<evidence type="ECO:0000256" key="1">
    <source>
        <dbReference type="ARBA" id="ARBA00003726"/>
    </source>
</evidence>
<feature type="domain" description="DAHP synthetase I/KDSA" evidence="9">
    <location>
        <begin position="47"/>
        <end position="345"/>
    </location>
</feature>
<dbReference type="Proteomes" id="UP000220527">
    <property type="component" value="Unassembled WGS sequence"/>
</dbReference>
<dbReference type="UniPathway" id="UPA00053">
    <property type="reaction ID" value="UER00084"/>
</dbReference>
<dbReference type="NCBIfam" id="TIGR00034">
    <property type="entry name" value="aroFGH"/>
    <property type="match status" value="1"/>
</dbReference>
<dbReference type="AlphaFoldDB" id="A0A2A6RKC0"/>
<dbReference type="RefSeq" id="WP_097643634.1">
    <property type="nucleotide sequence ID" value="NZ_NQWI01000027.1"/>
</dbReference>
<sequence>MNHTDERSQSVANLHVRAMQPLIAPLELKNRMPLTAEATRTVTGAREAIRNVLRGEDRRLVIVIGPCSIHDPEAALDYARRLAQLQQNLSNQLLILMRVYLEKPRTTIGWRGLINDPQLNGSFDMGEGLRIARDLLLEINTMGLPVATEMLDPISPQYLDDQISLATIGARTTEAQTHRALASGISMPVGFKNGTDGGIQVAVNACVAAAGQHSFLGITEEGQSAVVKTTGNPDSFVILRGGRHGPNYQEEHVVQATRLMREANLQPAVMIDCSHANAENDFRRQETVWYKVIEQIVAQPTPIIGLMVESNIAEGKQPLLADRSALRYGVSLTDGCISWETTERLLVETHHALEMRQR</sequence>
<dbReference type="EMBL" id="NQWI01000027">
    <property type="protein sequence ID" value="PDW03564.1"/>
    <property type="molecule type" value="Genomic_DNA"/>
</dbReference>
<dbReference type="Gene3D" id="3.20.20.70">
    <property type="entry name" value="Aldolase class I"/>
    <property type="match status" value="1"/>
</dbReference>
<evidence type="ECO:0000313" key="11">
    <source>
        <dbReference type="Proteomes" id="UP000220527"/>
    </source>
</evidence>
<name>A0A2A6RKC0_9CHLR</name>
<keyword evidence="11" id="KW-1185">Reference proteome</keyword>
<evidence type="ECO:0000256" key="2">
    <source>
        <dbReference type="ARBA" id="ARBA00004688"/>
    </source>
</evidence>
<dbReference type="GO" id="GO:0005737">
    <property type="term" value="C:cytoplasm"/>
    <property type="evidence" value="ECO:0007669"/>
    <property type="project" value="TreeGrafter"/>
</dbReference>
<dbReference type="InterPro" id="IPR006218">
    <property type="entry name" value="DAHP1/KDSA"/>
</dbReference>
<comment type="function">
    <text evidence="1 8">Stereospecific condensation of phosphoenolpyruvate (PEP) and D-erythrose-4-phosphate (E4P) giving rise to 3-deoxy-D-arabino-heptulosonate-7-phosphate (DAHP).</text>
</comment>
<keyword evidence="6 8" id="KW-0057">Aromatic amino acid biosynthesis</keyword>
<proteinExistence type="inferred from homology"/>
<evidence type="ECO:0000256" key="7">
    <source>
        <dbReference type="ARBA" id="ARBA00047508"/>
    </source>
</evidence>
<dbReference type="PANTHER" id="PTHR21225">
    <property type="entry name" value="PHOSPHO-2-DEHYDRO-3-DEOXYHEPTONATE ALDOLASE DAHP SYNTHETASE"/>
    <property type="match status" value="1"/>
</dbReference>
<organism evidence="10 11">
    <name type="scientific">Candidatus Viridilinea mediisalina</name>
    <dbReference type="NCBI Taxonomy" id="2024553"/>
    <lineage>
        <taxon>Bacteria</taxon>
        <taxon>Bacillati</taxon>
        <taxon>Chloroflexota</taxon>
        <taxon>Chloroflexia</taxon>
        <taxon>Chloroflexales</taxon>
        <taxon>Chloroflexineae</taxon>
        <taxon>Oscillochloridaceae</taxon>
        <taxon>Candidatus Viridilinea</taxon>
    </lineage>
</organism>
<comment type="caution">
    <text evidence="10">The sequence shown here is derived from an EMBL/GenBank/DDBJ whole genome shotgun (WGS) entry which is preliminary data.</text>
</comment>
<gene>
    <name evidence="10" type="ORF">CJ255_08340</name>
</gene>
<dbReference type="FunFam" id="3.20.20.70:FF:000005">
    <property type="entry name" value="Phospho-2-dehydro-3-deoxyheptonate aldolase"/>
    <property type="match status" value="1"/>
</dbReference>
<dbReference type="GO" id="GO:0008652">
    <property type="term" value="P:amino acid biosynthetic process"/>
    <property type="evidence" value="ECO:0007669"/>
    <property type="project" value="UniProtKB-KW"/>
</dbReference>
<dbReference type="InterPro" id="IPR006219">
    <property type="entry name" value="DAHP_synth_1"/>
</dbReference>
<comment type="similarity">
    <text evidence="3 8">Belongs to the class-I DAHP synthase family.</text>
</comment>
<evidence type="ECO:0000256" key="6">
    <source>
        <dbReference type="ARBA" id="ARBA00023141"/>
    </source>
</evidence>
<dbReference type="PIRSF" id="PIRSF001361">
    <property type="entry name" value="DAHP_synthase"/>
    <property type="match status" value="1"/>
</dbReference>
<dbReference type="NCBIfam" id="NF009395">
    <property type="entry name" value="PRK12755.1"/>
    <property type="match status" value="1"/>
</dbReference>
<reference evidence="11" key="1">
    <citation type="submission" date="2017-08" db="EMBL/GenBank/DDBJ databases">
        <authorList>
            <person name="Grouzdev D.S."/>
            <person name="Gaisin V.A."/>
            <person name="Rysina M.S."/>
            <person name="Gorlenko V.M."/>
        </authorList>
    </citation>
    <scope>NUCLEOTIDE SEQUENCE [LARGE SCALE GENOMIC DNA]</scope>
    <source>
        <strain evidence="11">Kir15-3F</strain>
    </source>
</reference>
<evidence type="ECO:0000256" key="5">
    <source>
        <dbReference type="ARBA" id="ARBA00022679"/>
    </source>
</evidence>
<comment type="pathway">
    <text evidence="2 8">Metabolic intermediate biosynthesis; chorismate biosynthesis; chorismate from D-erythrose 4-phosphate and phosphoenolpyruvate: step 1/7.</text>
</comment>
<evidence type="ECO:0000256" key="8">
    <source>
        <dbReference type="PIRNR" id="PIRNR001361"/>
    </source>
</evidence>
<evidence type="ECO:0000259" key="9">
    <source>
        <dbReference type="Pfam" id="PF00793"/>
    </source>
</evidence>
<dbReference type="SUPFAM" id="SSF51569">
    <property type="entry name" value="Aldolase"/>
    <property type="match status" value="1"/>
</dbReference>
<dbReference type="GO" id="GO:0009073">
    <property type="term" value="P:aromatic amino acid family biosynthetic process"/>
    <property type="evidence" value="ECO:0007669"/>
    <property type="project" value="UniProtKB-KW"/>
</dbReference>
<comment type="catalytic activity">
    <reaction evidence="7 8">
        <text>D-erythrose 4-phosphate + phosphoenolpyruvate + H2O = 7-phospho-2-dehydro-3-deoxy-D-arabino-heptonate + phosphate</text>
        <dbReference type="Rhea" id="RHEA:14717"/>
        <dbReference type="ChEBI" id="CHEBI:15377"/>
        <dbReference type="ChEBI" id="CHEBI:16897"/>
        <dbReference type="ChEBI" id="CHEBI:43474"/>
        <dbReference type="ChEBI" id="CHEBI:58394"/>
        <dbReference type="ChEBI" id="CHEBI:58702"/>
        <dbReference type="EC" id="2.5.1.54"/>
    </reaction>
</comment>
<protein>
    <recommendedName>
        <fullName evidence="8">Phospho-2-dehydro-3-deoxyheptonate aldolase</fullName>
        <ecNumber evidence="8">2.5.1.54</ecNumber>
    </recommendedName>
</protein>
<evidence type="ECO:0000313" key="10">
    <source>
        <dbReference type="EMBL" id="PDW03564.1"/>
    </source>
</evidence>
<dbReference type="GO" id="GO:0003849">
    <property type="term" value="F:3-deoxy-7-phosphoheptulonate synthase activity"/>
    <property type="evidence" value="ECO:0007669"/>
    <property type="project" value="UniProtKB-EC"/>
</dbReference>
<dbReference type="GO" id="GO:0009423">
    <property type="term" value="P:chorismate biosynthetic process"/>
    <property type="evidence" value="ECO:0007669"/>
    <property type="project" value="UniProtKB-UniPathway"/>
</dbReference>
<keyword evidence="5 8" id="KW-0808">Transferase</keyword>
<accession>A0A2A6RKC0</accession>